<reference evidence="2" key="1">
    <citation type="submission" date="2016-10" db="EMBL/GenBank/DDBJ databases">
        <authorList>
            <person name="Varghese N."/>
            <person name="Submissions S."/>
        </authorList>
    </citation>
    <scope>NUCLEOTIDE SEQUENCE [LARGE SCALE GENOMIC DNA]</scope>
    <source>
        <strain evidence="2">CGMCC 1.10119</strain>
    </source>
</reference>
<keyword evidence="2" id="KW-1185">Reference proteome</keyword>
<gene>
    <name evidence="1" type="ORF">SAMN04487949_0800</name>
</gene>
<dbReference type="Pfam" id="PF24336">
    <property type="entry name" value="DUF7504"/>
    <property type="match status" value="1"/>
</dbReference>
<evidence type="ECO:0000313" key="2">
    <source>
        <dbReference type="Proteomes" id="UP000199451"/>
    </source>
</evidence>
<evidence type="ECO:0008006" key="3">
    <source>
        <dbReference type="Google" id="ProtNLM"/>
    </source>
</evidence>
<evidence type="ECO:0000313" key="1">
    <source>
        <dbReference type="EMBL" id="SDM08868.1"/>
    </source>
</evidence>
<organism evidence="1 2">
    <name type="scientific">Halogranum gelatinilyticum</name>
    <dbReference type="NCBI Taxonomy" id="660521"/>
    <lineage>
        <taxon>Archaea</taxon>
        <taxon>Methanobacteriati</taxon>
        <taxon>Methanobacteriota</taxon>
        <taxon>Stenosarchaea group</taxon>
        <taxon>Halobacteria</taxon>
        <taxon>Halobacteriales</taxon>
        <taxon>Haloferacaceae</taxon>
    </lineage>
</organism>
<proteinExistence type="predicted"/>
<dbReference type="RefSeq" id="WP_089694285.1">
    <property type="nucleotide sequence ID" value="NZ_FNHL01000001.1"/>
</dbReference>
<name>A0A1G9QCW1_9EURY</name>
<dbReference type="Proteomes" id="UP000199451">
    <property type="component" value="Unassembled WGS sequence"/>
</dbReference>
<sequence>MEGNPTALERQLQSLKRRGSNLLVLADPAADRACQRLLGSDAELRRRLLVTTHGNEVVSGSRDPATFGLCEVAGSGTRTTLADTAETESLADGAVEPRQSVVTTAEADATPDWFSRTPTDPSLATVARHLHNHLSRFEAADPDAGEVRVCFDSLDPLVDDVSPAQLARFLRVVTARIKVTNAIGHFHLAASVDEEIREKLGPLFDATIETRPGRTGPQQRWTLHRTGLQTDWLQLD</sequence>
<protein>
    <recommendedName>
        <fullName evidence="3">RecA-superfamily ATPase, KaiC/GvpD/RAD55 family</fullName>
    </recommendedName>
</protein>
<dbReference type="AlphaFoldDB" id="A0A1G9QCW1"/>
<accession>A0A1G9QCW1</accession>
<dbReference type="OrthoDB" id="252760at2157"/>
<dbReference type="InterPro" id="IPR055927">
    <property type="entry name" value="DUF7504"/>
</dbReference>
<dbReference type="EMBL" id="FNHL01000001">
    <property type="protein sequence ID" value="SDM08868.1"/>
    <property type="molecule type" value="Genomic_DNA"/>
</dbReference>